<dbReference type="Gene3D" id="1.10.472.10">
    <property type="entry name" value="Cyclin-like"/>
    <property type="match status" value="1"/>
</dbReference>
<dbReference type="SUPFAM" id="SSF47954">
    <property type="entry name" value="Cyclin-like"/>
    <property type="match status" value="1"/>
</dbReference>
<keyword evidence="2" id="KW-1185">Reference proteome</keyword>
<proteinExistence type="predicted"/>
<dbReference type="OrthoDB" id="10250320at2759"/>
<feature type="non-terminal residue" evidence="1">
    <location>
        <position position="1"/>
    </location>
</feature>
<dbReference type="EMBL" id="KV784359">
    <property type="protein sequence ID" value="OEU15179.1"/>
    <property type="molecule type" value="Genomic_DNA"/>
</dbReference>
<dbReference type="Pfam" id="PF08613">
    <property type="entry name" value="Cyclin"/>
    <property type="match status" value="1"/>
</dbReference>
<dbReference type="PANTHER" id="PTHR14248">
    <property type="entry name" value="CYCLIN Y, ISOFORM A"/>
    <property type="match status" value="1"/>
</dbReference>
<feature type="non-terminal residue" evidence="1">
    <location>
        <position position="183"/>
    </location>
</feature>
<sequence>NTGGTIYLQNSMTNPNIKATIQCVCGVYLAHIVQSVQKDIPRSLRDYNVFDDACGSPKKRKSSEVKVPTLMEVLEFYEGFYQRSQMEHDTIITSLIYVERVIKNTNAILVPTTGNWRSFLFACMVLASKVWDDLSMWNIDFSNVTAHTAGLASFTLSRINELELALLKCLKFNVKVPASEYAK</sequence>
<dbReference type="Proteomes" id="UP000095751">
    <property type="component" value="Unassembled WGS sequence"/>
</dbReference>
<accession>A0A1E7FAK8</accession>
<dbReference type="KEGG" id="fcy:FRACYDRAFT_161174"/>
<gene>
    <name evidence="1" type="ORF">FRACYDRAFT_161174</name>
</gene>
<name>A0A1E7FAK8_9STRA</name>
<protein>
    <submittedName>
        <fullName evidence="1">Uncharacterized protein</fullName>
    </submittedName>
</protein>
<organism evidence="1 2">
    <name type="scientific">Fragilariopsis cylindrus CCMP1102</name>
    <dbReference type="NCBI Taxonomy" id="635003"/>
    <lineage>
        <taxon>Eukaryota</taxon>
        <taxon>Sar</taxon>
        <taxon>Stramenopiles</taxon>
        <taxon>Ochrophyta</taxon>
        <taxon>Bacillariophyta</taxon>
        <taxon>Bacillariophyceae</taxon>
        <taxon>Bacillariophycidae</taxon>
        <taxon>Bacillariales</taxon>
        <taxon>Bacillariaceae</taxon>
        <taxon>Fragilariopsis</taxon>
    </lineage>
</organism>
<dbReference type="AlphaFoldDB" id="A0A1E7FAK8"/>
<dbReference type="InParanoid" id="A0A1E7FAK8"/>
<reference evidence="1 2" key="1">
    <citation type="submission" date="2016-09" db="EMBL/GenBank/DDBJ databases">
        <title>Extensive genetic diversity and differential bi-allelic expression allows diatom success in the polar Southern Ocean.</title>
        <authorList>
            <consortium name="DOE Joint Genome Institute"/>
            <person name="Mock T."/>
            <person name="Otillar R.P."/>
            <person name="Strauss J."/>
            <person name="Dupont C."/>
            <person name="Frickenhaus S."/>
            <person name="Maumus F."/>
            <person name="Mcmullan M."/>
            <person name="Sanges R."/>
            <person name="Schmutz J."/>
            <person name="Toseland A."/>
            <person name="Valas R."/>
            <person name="Veluchamy A."/>
            <person name="Ward B.J."/>
            <person name="Allen A."/>
            <person name="Barry K."/>
            <person name="Falciatore A."/>
            <person name="Ferrante M."/>
            <person name="Fortunato A.E."/>
            <person name="Gloeckner G."/>
            <person name="Gruber A."/>
            <person name="Hipkin R."/>
            <person name="Janech M."/>
            <person name="Kroth P."/>
            <person name="Leese F."/>
            <person name="Lindquist E."/>
            <person name="Lyon B.R."/>
            <person name="Martin J."/>
            <person name="Mayer C."/>
            <person name="Parker M."/>
            <person name="Quesneville H."/>
            <person name="Raymond J."/>
            <person name="Uhlig C."/>
            <person name="Valentin K.U."/>
            <person name="Worden A.Z."/>
            <person name="Armbrust E.V."/>
            <person name="Bowler C."/>
            <person name="Green B."/>
            <person name="Moulton V."/>
            <person name="Van Oosterhout C."/>
            <person name="Grigoriev I."/>
        </authorList>
    </citation>
    <scope>NUCLEOTIDE SEQUENCE [LARGE SCALE GENOMIC DNA]</scope>
    <source>
        <strain evidence="1 2">CCMP1102</strain>
    </source>
</reference>
<dbReference type="InterPro" id="IPR013922">
    <property type="entry name" value="Cyclin_PHO80-like"/>
</dbReference>
<evidence type="ECO:0000313" key="2">
    <source>
        <dbReference type="Proteomes" id="UP000095751"/>
    </source>
</evidence>
<dbReference type="GO" id="GO:0019901">
    <property type="term" value="F:protein kinase binding"/>
    <property type="evidence" value="ECO:0007669"/>
    <property type="project" value="InterPro"/>
</dbReference>
<evidence type="ECO:0000313" key="1">
    <source>
        <dbReference type="EMBL" id="OEU15179.1"/>
    </source>
</evidence>
<dbReference type="InterPro" id="IPR036915">
    <property type="entry name" value="Cyclin-like_sf"/>
</dbReference>